<reference evidence="2 3" key="1">
    <citation type="submission" date="2013-11" db="EMBL/GenBank/DDBJ databases">
        <title>The Genome Sequence of Phytophthora parasitica P1569.</title>
        <authorList>
            <consortium name="The Broad Institute Genomics Platform"/>
            <person name="Russ C."/>
            <person name="Tyler B."/>
            <person name="Panabieres F."/>
            <person name="Shan W."/>
            <person name="Tripathy S."/>
            <person name="Grunwald N."/>
            <person name="Machado M."/>
            <person name="Johnson C.S."/>
            <person name="Arredondo F."/>
            <person name="Hong C."/>
            <person name="Coffey M."/>
            <person name="Young S.K."/>
            <person name="Zeng Q."/>
            <person name="Gargeya S."/>
            <person name="Fitzgerald M."/>
            <person name="Abouelleil A."/>
            <person name="Alvarado L."/>
            <person name="Chapman S.B."/>
            <person name="Gainer-Dewar J."/>
            <person name="Goldberg J."/>
            <person name="Griggs A."/>
            <person name="Gujja S."/>
            <person name="Hansen M."/>
            <person name="Howarth C."/>
            <person name="Imamovic A."/>
            <person name="Ireland A."/>
            <person name="Larimer J."/>
            <person name="McCowan C."/>
            <person name="Murphy C."/>
            <person name="Pearson M."/>
            <person name="Poon T.W."/>
            <person name="Priest M."/>
            <person name="Roberts A."/>
            <person name="Saif S."/>
            <person name="Shea T."/>
            <person name="Sykes S."/>
            <person name="Wortman J."/>
            <person name="Nusbaum C."/>
            <person name="Birren B."/>
        </authorList>
    </citation>
    <scope>NUCLEOTIDE SEQUENCE [LARGE SCALE GENOMIC DNA]</scope>
    <source>
        <strain evidence="2 3">P1569</strain>
    </source>
</reference>
<dbReference type="EMBL" id="ANIZ01003490">
    <property type="protein sequence ID" value="ETI33266.1"/>
    <property type="molecule type" value="Genomic_DNA"/>
</dbReference>
<evidence type="ECO:0000313" key="2">
    <source>
        <dbReference type="EMBL" id="ETI33266.1"/>
    </source>
</evidence>
<accession>V9E2R8</accession>
<dbReference type="AlphaFoldDB" id="V9E2R8"/>
<keyword evidence="1" id="KW-0812">Transmembrane</keyword>
<evidence type="ECO:0000256" key="1">
    <source>
        <dbReference type="SAM" id="Phobius"/>
    </source>
</evidence>
<comment type="caution">
    <text evidence="2">The sequence shown here is derived from an EMBL/GenBank/DDBJ whole genome shotgun (WGS) entry which is preliminary data.</text>
</comment>
<proteinExistence type="predicted"/>
<gene>
    <name evidence="2" type="ORF">F443_20049</name>
</gene>
<feature type="transmembrane region" description="Helical" evidence="1">
    <location>
        <begin position="91"/>
        <end position="112"/>
    </location>
</feature>
<sequence>MAVLSSSAYELTRYVDYRQVLLVQIRICASSTERRNLLRLVVNDAFAGRRSVCTETSITMTRVSSILAATIHMRLANVAHIRWIVRRMIRCTLTGFLAISFSGMFAVLPHIMVLQWGR</sequence>
<keyword evidence="3" id="KW-1185">Reference proteome</keyword>
<keyword evidence="1" id="KW-0472">Membrane</keyword>
<protein>
    <submittedName>
        <fullName evidence="2">Uncharacterized protein</fullName>
    </submittedName>
</protein>
<organism evidence="2 3">
    <name type="scientific">Phytophthora nicotianae P1569</name>
    <dbReference type="NCBI Taxonomy" id="1317065"/>
    <lineage>
        <taxon>Eukaryota</taxon>
        <taxon>Sar</taxon>
        <taxon>Stramenopiles</taxon>
        <taxon>Oomycota</taxon>
        <taxon>Peronosporomycetes</taxon>
        <taxon>Peronosporales</taxon>
        <taxon>Peronosporaceae</taxon>
        <taxon>Phytophthora</taxon>
    </lineage>
</organism>
<evidence type="ECO:0000313" key="3">
    <source>
        <dbReference type="Proteomes" id="UP000018721"/>
    </source>
</evidence>
<keyword evidence="1" id="KW-1133">Transmembrane helix</keyword>
<dbReference type="Proteomes" id="UP000018721">
    <property type="component" value="Unassembled WGS sequence"/>
</dbReference>
<name>V9E2R8_PHYNI</name>
<dbReference type="HOGENOM" id="CLU_2077724_0_0_1"/>